<dbReference type="InterPro" id="IPR011664">
    <property type="entry name" value="Abi_system_AbiD/AbiF-like"/>
</dbReference>
<dbReference type="OrthoDB" id="9828026at2"/>
<dbReference type="Pfam" id="PF07751">
    <property type="entry name" value="Abi_2"/>
    <property type="match status" value="1"/>
</dbReference>
<dbReference type="Proteomes" id="UP000442244">
    <property type="component" value="Unassembled WGS sequence"/>
</dbReference>
<dbReference type="RefSeq" id="WP_148605986.1">
    <property type="nucleotide sequence ID" value="NZ_BSUV01000004.1"/>
</dbReference>
<dbReference type="AlphaFoldDB" id="A0A652NDS7"/>
<evidence type="ECO:0008006" key="3">
    <source>
        <dbReference type="Google" id="ProtNLM"/>
    </source>
</evidence>
<accession>A0A652NDS7</accession>
<protein>
    <recommendedName>
        <fullName evidence="3">Abi family protein</fullName>
    </recommendedName>
</protein>
<reference evidence="1 2" key="1">
    <citation type="submission" date="2019-01" db="EMBL/GenBank/DDBJ databases">
        <title>Leuconostoc litchii sp. nov., a novel lactic acid bacterium isolated from lychee.</title>
        <authorList>
            <person name="Wang L.-T."/>
        </authorList>
    </citation>
    <scope>NUCLEOTIDE SEQUENCE [LARGE SCALE GENOMIC DNA]</scope>
    <source>
        <strain evidence="1 2">MB7</strain>
    </source>
</reference>
<proteinExistence type="predicted"/>
<comment type="caution">
    <text evidence="1">The sequence shown here is derived from an EMBL/GenBank/DDBJ whole genome shotgun (WGS) entry which is preliminary data.</text>
</comment>
<keyword evidence="2" id="KW-1185">Reference proteome</keyword>
<name>A0A652NDS7_9LACO</name>
<evidence type="ECO:0000313" key="1">
    <source>
        <dbReference type="EMBL" id="TYC46430.1"/>
    </source>
</evidence>
<organism evidence="1 2">
    <name type="scientific">Leuconostoc litchii</name>
    <dbReference type="NCBI Taxonomy" id="1981069"/>
    <lineage>
        <taxon>Bacteria</taxon>
        <taxon>Bacillati</taxon>
        <taxon>Bacillota</taxon>
        <taxon>Bacilli</taxon>
        <taxon>Lactobacillales</taxon>
        <taxon>Lactobacillaceae</taxon>
        <taxon>Leuconostoc</taxon>
    </lineage>
</organism>
<evidence type="ECO:0000313" key="2">
    <source>
        <dbReference type="Proteomes" id="UP000442244"/>
    </source>
</evidence>
<gene>
    <name evidence="1" type="ORF">ESZ47_06805</name>
</gene>
<sequence>MSKTYTGSIVEVHHNYGIISMNENGFNAKVLFYIFPDMISQNTLQLSKEVSFKLANKDIRDGAMKLAYSVSSKNLNDKKTFILKNAKPDYLENYNNFIYRKFYEVDNPDIIEELISQDKYIKEVTLKWILFIERTVKDYIVKISINNHISSKDIYECLKQNNQTNQIHNKINKKIKKDYLFRNEFELLDIDRDAQNDQNFILKNAPLALYLEETTIDELGKILRVLVASVFSGFINKDVHVTFLYHIHTMFLELSKIRNASAHGNPLIPLILDLTFMPSELYDLKSVFPGFNSGKDVSDWELFEPIRFYTRQLTKCGIAPMYHGGLQLTGLYTAKYILINPARRSFFAFIFIINYLFAEFSDEYTLLSDEFYLDFINLIPLKENENQMSTKIFMQYPSSNPTTNQIASFTYFLLNPQFFSICNALIR</sequence>
<dbReference type="EMBL" id="SDGY01000003">
    <property type="protein sequence ID" value="TYC46430.1"/>
    <property type="molecule type" value="Genomic_DNA"/>
</dbReference>